<dbReference type="InterPro" id="IPR052859">
    <property type="entry name" value="LRR-IQ_domain_protein"/>
</dbReference>
<keyword evidence="3" id="KW-1185">Reference proteome</keyword>
<gene>
    <name evidence="2" type="ORF">KIPB_010262</name>
</gene>
<sequence length="563" mass="64798">MASVEDEDDSESFDDPSAGVLTPEIFAASSDVLVEGGFAAEHLIQECPDYYMDSKYQGQRQYRRSRAANLTGVGLWDVANILSKTPRLEFLFLGHNQLMSMMGVSLPQTLFKLDLSHNHISSLPSSLHLGKLKALRILLLHHNKFETLTSVSAVSDLPSLNMLTLYDTPVSSLPQYRHFLVNTCPELRVLDGYFISDQEWMEDSHFGGKFAAFSDEMAFGSHPYGHPDIEGEAGTEGEPASARGERVTARRRDTTTSILRSLDPYEVDEYGEVFDLYCCRRFNLRVLLSELEELQHKIKHLSPAVIIQRHVRGWLCRCRLKRHRDTISGAITVVQAHTRRYLTQRWYRREIQTYRAERDRAARVIQRIWKQSYDKRVLLRRQDYSAEQIWAVGVIKKYWLRVAKRKLRRFTTYVQSQEQTGQGFLAVPVGRDLDTIRQMLVVLIHEMRHNERLQAEYGAVQDEVAITSEPTLLQVVYDTHHVSQTLLKTRRRSRYPTRVDPVRALLACPASEQNIVIRTRHGLRHQKVLMKAMRPLQVGLSVSQKLLSVGLHRSLLAERLQNP</sequence>
<dbReference type="Pfam" id="PF14580">
    <property type="entry name" value="LRR_9"/>
    <property type="match status" value="1"/>
</dbReference>
<dbReference type="PANTHER" id="PTHR46723">
    <property type="entry name" value="LEUCINE-RICH REPEAT AND IQ DOMAIN-CONTAINING PROTEIN 3"/>
    <property type="match status" value="1"/>
</dbReference>
<dbReference type="Pfam" id="PF00612">
    <property type="entry name" value="IQ"/>
    <property type="match status" value="2"/>
</dbReference>
<proteinExistence type="predicted"/>
<dbReference type="PROSITE" id="PS50096">
    <property type="entry name" value="IQ"/>
    <property type="match status" value="2"/>
</dbReference>
<dbReference type="Proteomes" id="UP000265618">
    <property type="component" value="Unassembled WGS sequence"/>
</dbReference>
<organism evidence="2 3">
    <name type="scientific">Kipferlia bialata</name>
    <dbReference type="NCBI Taxonomy" id="797122"/>
    <lineage>
        <taxon>Eukaryota</taxon>
        <taxon>Metamonada</taxon>
        <taxon>Carpediemonas-like organisms</taxon>
        <taxon>Kipferlia</taxon>
    </lineage>
</organism>
<dbReference type="EMBL" id="BDIP01003759">
    <property type="protein sequence ID" value="GIQ88090.1"/>
    <property type="molecule type" value="Genomic_DNA"/>
</dbReference>
<comment type="caution">
    <text evidence="2">The sequence shown here is derived from an EMBL/GenBank/DDBJ whole genome shotgun (WGS) entry which is preliminary data.</text>
</comment>
<feature type="non-terminal residue" evidence="2">
    <location>
        <position position="1"/>
    </location>
</feature>
<protein>
    <submittedName>
        <fullName evidence="2">Uncharacterized protein</fullName>
    </submittedName>
</protein>
<dbReference type="SUPFAM" id="SSF52058">
    <property type="entry name" value="L domain-like"/>
    <property type="match status" value="1"/>
</dbReference>
<dbReference type="InterPro" id="IPR000048">
    <property type="entry name" value="IQ_motif_EF-hand-BS"/>
</dbReference>
<accession>A0A9K3D5H9</accession>
<evidence type="ECO:0000313" key="2">
    <source>
        <dbReference type="EMBL" id="GIQ88090.1"/>
    </source>
</evidence>
<dbReference type="InterPro" id="IPR032675">
    <property type="entry name" value="LRR_dom_sf"/>
</dbReference>
<evidence type="ECO:0000313" key="3">
    <source>
        <dbReference type="Proteomes" id="UP000265618"/>
    </source>
</evidence>
<name>A0A9K3D5H9_9EUKA</name>
<dbReference type="PROSITE" id="PS51450">
    <property type="entry name" value="LRR"/>
    <property type="match status" value="1"/>
</dbReference>
<dbReference type="Gene3D" id="1.20.5.190">
    <property type="match status" value="1"/>
</dbReference>
<dbReference type="InterPro" id="IPR001611">
    <property type="entry name" value="Leu-rich_rpt"/>
</dbReference>
<dbReference type="Gene3D" id="3.80.10.10">
    <property type="entry name" value="Ribonuclease Inhibitor"/>
    <property type="match status" value="1"/>
</dbReference>
<dbReference type="PANTHER" id="PTHR46723:SF1">
    <property type="entry name" value="LEUCINE-RICH REPEAT AND IQ DOMAIN-CONTAINING PROTEIN 3"/>
    <property type="match status" value="1"/>
</dbReference>
<dbReference type="SMART" id="SM00015">
    <property type="entry name" value="IQ"/>
    <property type="match status" value="2"/>
</dbReference>
<evidence type="ECO:0000256" key="1">
    <source>
        <dbReference type="SAM" id="MobiDB-lite"/>
    </source>
</evidence>
<feature type="region of interest" description="Disordered" evidence="1">
    <location>
        <begin position="224"/>
        <end position="249"/>
    </location>
</feature>
<reference evidence="2 3" key="1">
    <citation type="journal article" date="2018" name="PLoS ONE">
        <title>The draft genome of Kipferlia bialata reveals reductive genome evolution in fornicate parasites.</title>
        <authorList>
            <person name="Tanifuji G."/>
            <person name="Takabayashi S."/>
            <person name="Kume K."/>
            <person name="Takagi M."/>
            <person name="Nakayama T."/>
            <person name="Kamikawa R."/>
            <person name="Inagaki Y."/>
            <person name="Hashimoto T."/>
        </authorList>
    </citation>
    <scope>NUCLEOTIDE SEQUENCE [LARGE SCALE GENOMIC DNA]</scope>
    <source>
        <strain evidence="2">NY0173</strain>
    </source>
</reference>
<dbReference type="OrthoDB" id="676979at2759"/>
<dbReference type="AlphaFoldDB" id="A0A9K3D5H9"/>